<dbReference type="AlphaFoldDB" id="A0AAV2MMB6"/>
<reference evidence="7 8" key="1">
    <citation type="submission" date="2024-04" db="EMBL/GenBank/DDBJ databases">
        <authorList>
            <person name="Waldvogel A.-M."/>
            <person name="Schoenle A."/>
        </authorList>
    </citation>
    <scope>NUCLEOTIDE SEQUENCE [LARGE SCALE GENOMIC DNA]</scope>
</reference>
<evidence type="ECO:0000256" key="4">
    <source>
        <dbReference type="SAM" id="Coils"/>
    </source>
</evidence>
<protein>
    <recommendedName>
        <fullName evidence="6">C1q domain-containing protein</fullName>
    </recommendedName>
</protein>
<dbReference type="PANTHER" id="PTHR22923">
    <property type="entry name" value="CEREBELLIN-RELATED"/>
    <property type="match status" value="1"/>
</dbReference>
<dbReference type="GO" id="GO:0005576">
    <property type="term" value="C:extracellular region"/>
    <property type="evidence" value="ECO:0007669"/>
    <property type="project" value="UniProtKB-SubCell"/>
</dbReference>
<organism evidence="7 8">
    <name type="scientific">Knipowitschia caucasica</name>
    <name type="common">Caucasian dwarf goby</name>
    <name type="synonym">Pomatoschistus caucasicus</name>
    <dbReference type="NCBI Taxonomy" id="637954"/>
    <lineage>
        <taxon>Eukaryota</taxon>
        <taxon>Metazoa</taxon>
        <taxon>Chordata</taxon>
        <taxon>Craniata</taxon>
        <taxon>Vertebrata</taxon>
        <taxon>Euteleostomi</taxon>
        <taxon>Actinopterygii</taxon>
        <taxon>Neopterygii</taxon>
        <taxon>Teleostei</taxon>
        <taxon>Neoteleostei</taxon>
        <taxon>Acanthomorphata</taxon>
        <taxon>Gobiaria</taxon>
        <taxon>Gobiiformes</taxon>
        <taxon>Gobioidei</taxon>
        <taxon>Gobiidae</taxon>
        <taxon>Gobiinae</taxon>
        <taxon>Knipowitschia</taxon>
    </lineage>
</organism>
<comment type="subcellular location">
    <subcellularLocation>
        <location evidence="1">Secreted</location>
    </subcellularLocation>
</comment>
<evidence type="ECO:0000256" key="1">
    <source>
        <dbReference type="ARBA" id="ARBA00004613"/>
    </source>
</evidence>
<feature type="domain" description="C1q" evidence="6">
    <location>
        <begin position="74"/>
        <end position="214"/>
    </location>
</feature>
<feature type="signal peptide" evidence="5">
    <location>
        <begin position="1"/>
        <end position="17"/>
    </location>
</feature>
<sequence>MQTVAVLVLIGCALSRSQVVQNEAKCSQCCDGSTSMTVGVLTEKVAQLVDRTTQLESRIQNTENELLELKSITRGTPKIAFSAALLDSGSGDTGPFNVATPLKYKKVFANFGSNYNSGTGIFTASVKGVYFFRFTMFNNLQQTPNSVVSLRKNGVSIVTLWDVSGSDSNDTGSNAAVLPLEVGDTVHVELQENRIVYDDQAHYNTFTGFLLFTN</sequence>
<dbReference type="Proteomes" id="UP001497482">
    <property type="component" value="Chromosome 8"/>
</dbReference>
<evidence type="ECO:0000313" key="7">
    <source>
        <dbReference type="EMBL" id="CAL1614621.1"/>
    </source>
</evidence>
<dbReference type="InterPro" id="IPR001073">
    <property type="entry name" value="C1q_dom"/>
</dbReference>
<proteinExistence type="predicted"/>
<evidence type="ECO:0000256" key="3">
    <source>
        <dbReference type="ARBA" id="ARBA00022729"/>
    </source>
</evidence>
<dbReference type="EMBL" id="OZ035830">
    <property type="protein sequence ID" value="CAL1614621.1"/>
    <property type="molecule type" value="Genomic_DNA"/>
</dbReference>
<feature type="coiled-coil region" evidence="4">
    <location>
        <begin position="45"/>
        <end position="72"/>
    </location>
</feature>
<feature type="chain" id="PRO_5043337603" description="C1q domain-containing protein" evidence="5">
    <location>
        <begin position="18"/>
        <end position="214"/>
    </location>
</feature>
<keyword evidence="4" id="KW-0175">Coiled coil</keyword>
<dbReference type="Pfam" id="PF00386">
    <property type="entry name" value="C1q"/>
    <property type="match status" value="1"/>
</dbReference>
<dbReference type="SUPFAM" id="SSF49842">
    <property type="entry name" value="TNF-like"/>
    <property type="match status" value="1"/>
</dbReference>
<dbReference type="InterPro" id="IPR050822">
    <property type="entry name" value="Cerebellin_Synaptic_Org"/>
</dbReference>
<dbReference type="Gene3D" id="2.60.120.40">
    <property type="match status" value="1"/>
</dbReference>
<gene>
    <name evidence="7" type="ORF">KC01_LOCUS40657</name>
</gene>
<dbReference type="PANTHER" id="PTHR22923:SF102">
    <property type="entry name" value="CEREBELLIN 13-RELATED"/>
    <property type="match status" value="1"/>
</dbReference>
<evidence type="ECO:0000256" key="2">
    <source>
        <dbReference type="ARBA" id="ARBA00022525"/>
    </source>
</evidence>
<evidence type="ECO:0000259" key="6">
    <source>
        <dbReference type="PROSITE" id="PS50871"/>
    </source>
</evidence>
<evidence type="ECO:0000313" key="8">
    <source>
        <dbReference type="Proteomes" id="UP001497482"/>
    </source>
</evidence>
<accession>A0AAV2MMB6</accession>
<dbReference type="PRINTS" id="PR00007">
    <property type="entry name" value="COMPLEMNTC1Q"/>
</dbReference>
<dbReference type="SMART" id="SM00110">
    <property type="entry name" value="C1Q"/>
    <property type="match status" value="1"/>
</dbReference>
<keyword evidence="3 5" id="KW-0732">Signal</keyword>
<keyword evidence="2" id="KW-0964">Secreted</keyword>
<dbReference type="PROSITE" id="PS50871">
    <property type="entry name" value="C1Q"/>
    <property type="match status" value="1"/>
</dbReference>
<dbReference type="InterPro" id="IPR008983">
    <property type="entry name" value="Tumour_necrosis_fac-like_dom"/>
</dbReference>
<keyword evidence="8" id="KW-1185">Reference proteome</keyword>
<name>A0AAV2MMB6_KNICA</name>
<evidence type="ECO:0000256" key="5">
    <source>
        <dbReference type="SAM" id="SignalP"/>
    </source>
</evidence>